<dbReference type="Pfam" id="PF00201">
    <property type="entry name" value="UDPGT"/>
    <property type="match status" value="1"/>
</dbReference>
<dbReference type="PANTHER" id="PTHR48043">
    <property type="entry name" value="EG:EG0003.4 PROTEIN-RELATED"/>
    <property type="match status" value="1"/>
</dbReference>
<accession>A0ABP9Z3Q1</accession>
<keyword evidence="3" id="KW-1133">Transmembrane helix</keyword>
<organism evidence="5 6">
    <name type="scientific">Mucor flavus</name>
    <dbReference type="NCBI Taxonomy" id="439312"/>
    <lineage>
        <taxon>Eukaryota</taxon>
        <taxon>Fungi</taxon>
        <taxon>Fungi incertae sedis</taxon>
        <taxon>Mucoromycota</taxon>
        <taxon>Mucoromycotina</taxon>
        <taxon>Mucoromycetes</taxon>
        <taxon>Mucorales</taxon>
        <taxon>Mucorineae</taxon>
        <taxon>Mucoraceae</taxon>
        <taxon>Mucor</taxon>
    </lineage>
</organism>
<evidence type="ECO:0000256" key="4">
    <source>
        <dbReference type="SAM" id="SignalP"/>
    </source>
</evidence>
<keyword evidence="6" id="KW-1185">Reference proteome</keyword>
<dbReference type="CDD" id="cd03784">
    <property type="entry name" value="GT1_Gtf-like"/>
    <property type="match status" value="1"/>
</dbReference>
<dbReference type="PANTHER" id="PTHR48043:SF145">
    <property type="entry name" value="FI06409P-RELATED"/>
    <property type="match status" value="1"/>
</dbReference>
<evidence type="ECO:0000313" key="6">
    <source>
        <dbReference type="Proteomes" id="UP001473302"/>
    </source>
</evidence>
<keyword evidence="3" id="KW-0812">Transmembrane</keyword>
<name>A0ABP9Z3Q1_9FUNG</name>
<dbReference type="SUPFAM" id="SSF53756">
    <property type="entry name" value="UDP-Glycosyltransferase/glycogen phosphorylase"/>
    <property type="match status" value="1"/>
</dbReference>
<feature type="signal peptide" evidence="4">
    <location>
        <begin position="1"/>
        <end position="21"/>
    </location>
</feature>
<reference evidence="5 6" key="1">
    <citation type="submission" date="2024-04" db="EMBL/GenBank/DDBJ databases">
        <title>genome sequences of Mucor flavus KT1a and Helicostylum pulchrum KT1b strains isolated from the surface of a dry-aged beef.</title>
        <authorList>
            <person name="Toyotome T."/>
            <person name="Hosono M."/>
            <person name="Torimaru M."/>
            <person name="Fukuda K."/>
            <person name="Mikami N."/>
        </authorList>
    </citation>
    <scope>NUCLEOTIDE SEQUENCE [LARGE SCALE GENOMIC DNA]</scope>
    <source>
        <strain evidence="5 6">KT1a</strain>
    </source>
</reference>
<dbReference type="Proteomes" id="UP001473302">
    <property type="component" value="Unassembled WGS sequence"/>
</dbReference>
<evidence type="ECO:0000256" key="1">
    <source>
        <dbReference type="ARBA" id="ARBA00022676"/>
    </source>
</evidence>
<comment type="caution">
    <text evidence="5">The sequence shown here is derived from an EMBL/GenBank/DDBJ whole genome shotgun (WGS) entry which is preliminary data.</text>
</comment>
<evidence type="ECO:0000256" key="2">
    <source>
        <dbReference type="ARBA" id="ARBA00022679"/>
    </source>
</evidence>
<feature type="chain" id="PRO_5045667685" evidence="4">
    <location>
        <begin position="22"/>
        <end position="551"/>
    </location>
</feature>
<dbReference type="InterPro" id="IPR050271">
    <property type="entry name" value="UDP-glycosyltransferase"/>
</dbReference>
<dbReference type="EMBL" id="BAABUK010000018">
    <property type="protein sequence ID" value="GAA5813728.1"/>
    <property type="molecule type" value="Genomic_DNA"/>
</dbReference>
<sequence length="551" mass="62921">MKLFNFIAIFFLAWIPTNVISTDLKPTASFRSPKNIAFASSGGGSSHHMWVFEILKDMHGRGHNVSFFSRGDQLRFAEGFPVKTIKQVGGAFDLLHHPTLVLRHIPFHPHPEVVGTGILESALLNYPVAEFFEYESLFRSEKIDLVICDFFSISCLDAAIVSKLPVIATTTIAAFADSDAKYINNRLYTLTHPTSEYTSVWERAFRDYVRIPMVKRYLLKHTTHVEELQRKNGLTPSFEISDSRYNRIPKFINNVFGIELARKHSPLSHMIGPVMRGSYPPLDHITATFLDGHKKIAYIAFGQHFNPNKDDVKMFLQTLFTMIEQEVIDGIIWARIDESYLPQSIKTPNRIYTFEDIANHKDLYLVKWAPQYAILDHSSTSFFISHGGAGSLHEALYNGVRLFVFPFFGDQPLNARAVERTCIGLYMDNTKLKYDAKDYAELYKKLHLIAVDSENKIQDAINRYRAYIQISAANAVIRGADLMEESLFASDSYGNLKYRQDVGYDIHWIKRNDIDVYVLLLALCLGTIKISHMVYSLIVVKYTKLQKSKTA</sequence>
<dbReference type="InterPro" id="IPR002213">
    <property type="entry name" value="UDP_glucos_trans"/>
</dbReference>
<protein>
    <submittedName>
        <fullName evidence="5">Uncharacterized protein</fullName>
    </submittedName>
</protein>
<keyword evidence="1" id="KW-0328">Glycosyltransferase</keyword>
<dbReference type="Gene3D" id="3.40.50.2000">
    <property type="entry name" value="Glycogen Phosphorylase B"/>
    <property type="match status" value="2"/>
</dbReference>
<keyword evidence="2" id="KW-0808">Transferase</keyword>
<feature type="transmembrane region" description="Helical" evidence="3">
    <location>
        <begin position="516"/>
        <end position="540"/>
    </location>
</feature>
<keyword evidence="3" id="KW-0472">Membrane</keyword>
<keyword evidence="4" id="KW-0732">Signal</keyword>
<proteinExistence type="predicted"/>
<evidence type="ECO:0000256" key="3">
    <source>
        <dbReference type="SAM" id="Phobius"/>
    </source>
</evidence>
<evidence type="ECO:0000313" key="5">
    <source>
        <dbReference type="EMBL" id="GAA5813728.1"/>
    </source>
</evidence>
<gene>
    <name evidence="5" type="ORF">MFLAVUS_007215</name>
</gene>